<dbReference type="PANTHER" id="PTHR25465:SF14">
    <property type="entry name" value="E3 UBIQUITIN-PROTEIN LIGASE TRIM65"/>
    <property type="match status" value="1"/>
</dbReference>
<dbReference type="PRINTS" id="PR01407">
    <property type="entry name" value="BUTYPHLNCDUF"/>
</dbReference>
<evidence type="ECO:0000259" key="10">
    <source>
        <dbReference type="PROSITE" id="PS50188"/>
    </source>
</evidence>
<dbReference type="InterPro" id="IPR001841">
    <property type="entry name" value="Znf_RING"/>
</dbReference>
<dbReference type="PANTHER" id="PTHR25465">
    <property type="entry name" value="B-BOX DOMAIN CONTAINING"/>
    <property type="match status" value="1"/>
</dbReference>
<dbReference type="FunCoup" id="A0A3P8Y3A0">
    <property type="interactions" value="105"/>
</dbReference>
<evidence type="ECO:0000256" key="1">
    <source>
        <dbReference type="ARBA" id="ARBA00022588"/>
    </source>
</evidence>
<organism evidence="11 12">
    <name type="scientific">Esox lucius</name>
    <name type="common">Northern pike</name>
    <dbReference type="NCBI Taxonomy" id="8010"/>
    <lineage>
        <taxon>Eukaryota</taxon>
        <taxon>Metazoa</taxon>
        <taxon>Chordata</taxon>
        <taxon>Craniata</taxon>
        <taxon>Vertebrata</taxon>
        <taxon>Euteleostomi</taxon>
        <taxon>Actinopterygii</taxon>
        <taxon>Neopterygii</taxon>
        <taxon>Teleostei</taxon>
        <taxon>Protacanthopterygii</taxon>
        <taxon>Esociformes</taxon>
        <taxon>Esocidae</taxon>
        <taxon>Esox</taxon>
    </lineage>
</organism>
<keyword evidence="12" id="KW-1185">Reference proteome</keyword>
<keyword evidence="3 6" id="KW-0863">Zinc-finger</keyword>
<feature type="domain" description="B30.2/SPRY" evidence="10">
    <location>
        <begin position="347"/>
        <end position="542"/>
    </location>
</feature>
<dbReference type="Gene3D" id="2.60.120.920">
    <property type="match status" value="1"/>
</dbReference>
<feature type="domain" description="RING-type" evidence="9">
    <location>
        <begin position="25"/>
        <end position="66"/>
    </location>
</feature>
<evidence type="ECO:0000256" key="3">
    <source>
        <dbReference type="ARBA" id="ARBA00022771"/>
    </source>
</evidence>
<dbReference type="Pfam" id="PF13445">
    <property type="entry name" value="zf-RING_UBOX"/>
    <property type="match status" value="1"/>
</dbReference>
<reference evidence="12" key="1">
    <citation type="journal article" date="2014" name="PLoS ONE">
        <title>The genome and linkage map of the northern pike (Esox lucius): conserved synteny revealed between the salmonid sister group and the Neoteleostei.</title>
        <authorList>
            <person name="Rondeau E.B."/>
            <person name="Minkley D.R."/>
            <person name="Leong J.S."/>
            <person name="Messmer A.M."/>
            <person name="Jantzen J.R."/>
            <person name="von Schalburg K.R."/>
            <person name="Lemon C."/>
            <person name="Bird N.H."/>
            <person name="Koop B.F."/>
        </authorList>
    </citation>
    <scope>NUCLEOTIDE SEQUENCE</scope>
</reference>
<evidence type="ECO:0000256" key="6">
    <source>
        <dbReference type="PROSITE-ProRule" id="PRU00175"/>
    </source>
</evidence>
<proteinExistence type="predicted"/>
<dbReference type="InterPro" id="IPR003877">
    <property type="entry name" value="SPRY_dom"/>
</dbReference>
<accession>A0A3P8Y3A0</accession>
<evidence type="ECO:0000256" key="2">
    <source>
        <dbReference type="ARBA" id="ARBA00022723"/>
    </source>
</evidence>
<dbReference type="GeneID" id="105016747"/>
<dbReference type="PROSITE" id="PS50089">
    <property type="entry name" value="ZF_RING_2"/>
    <property type="match status" value="1"/>
</dbReference>
<evidence type="ECO:0000256" key="8">
    <source>
        <dbReference type="SAM" id="MobiDB-lite"/>
    </source>
</evidence>
<dbReference type="InterPro" id="IPR051051">
    <property type="entry name" value="E3_ubiq-ligase_TRIM/RNF"/>
</dbReference>
<dbReference type="PROSITE" id="PS50188">
    <property type="entry name" value="B302_SPRY"/>
    <property type="match status" value="1"/>
</dbReference>
<dbReference type="GO" id="GO:0045087">
    <property type="term" value="P:innate immune response"/>
    <property type="evidence" value="ECO:0007669"/>
    <property type="project" value="UniProtKB-KW"/>
</dbReference>
<dbReference type="PROSITE" id="PS00518">
    <property type="entry name" value="ZF_RING_1"/>
    <property type="match status" value="1"/>
</dbReference>
<feature type="region of interest" description="Disordered" evidence="8">
    <location>
        <begin position="93"/>
        <end position="141"/>
    </location>
</feature>
<dbReference type="Ensembl" id="ENSELUT00000000978.3">
    <property type="protein sequence ID" value="ENSELUP00000011137.2"/>
    <property type="gene ID" value="ENSELUG00000001359.3"/>
</dbReference>
<dbReference type="CTD" id="100329882"/>
<dbReference type="InterPro" id="IPR006574">
    <property type="entry name" value="PRY"/>
</dbReference>
<evidence type="ECO:0000256" key="7">
    <source>
        <dbReference type="SAM" id="Coils"/>
    </source>
</evidence>
<dbReference type="Gene3D" id="3.30.40.10">
    <property type="entry name" value="Zinc/RING finger domain, C3HC4 (zinc finger)"/>
    <property type="match status" value="1"/>
</dbReference>
<keyword evidence="5" id="KW-0391">Immunity</keyword>
<dbReference type="GO" id="GO:0005737">
    <property type="term" value="C:cytoplasm"/>
    <property type="evidence" value="ECO:0007669"/>
    <property type="project" value="UniProtKB-ARBA"/>
</dbReference>
<dbReference type="Pfam" id="PF00622">
    <property type="entry name" value="SPRY"/>
    <property type="match status" value="1"/>
</dbReference>
<dbReference type="InterPro" id="IPR017907">
    <property type="entry name" value="Znf_RING_CS"/>
</dbReference>
<keyword evidence="7" id="KW-0175">Coiled coil</keyword>
<reference evidence="11" key="2">
    <citation type="submission" date="2020-02" db="EMBL/GenBank/DDBJ databases">
        <title>Esox lucius (northern pike) genome, fEsoLuc1, primary haplotype.</title>
        <authorList>
            <person name="Myers G."/>
            <person name="Karagic N."/>
            <person name="Meyer A."/>
            <person name="Pippel M."/>
            <person name="Reichard M."/>
            <person name="Winkler S."/>
            <person name="Tracey A."/>
            <person name="Sims Y."/>
            <person name="Howe K."/>
            <person name="Rhie A."/>
            <person name="Formenti G."/>
            <person name="Durbin R."/>
            <person name="Fedrigo O."/>
            <person name="Jarvis E.D."/>
        </authorList>
    </citation>
    <scope>NUCLEOTIDE SEQUENCE [LARGE SCALE GENOMIC DNA]</scope>
</reference>
<evidence type="ECO:0000313" key="11">
    <source>
        <dbReference type="Ensembl" id="ENSELUP00000011137.2"/>
    </source>
</evidence>
<feature type="coiled-coil region" evidence="7">
    <location>
        <begin position="262"/>
        <end position="292"/>
    </location>
</feature>
<dbReference type="Bgee" id="ENSELUG00000001359">
    <property type="expression patterns" value="Expressed in liver and 14 other cell types or tissues"/>
</dbReference>
<dbReference type="InterPro" id="IPR043136">
    <property type="entry name" value="B30.2/SPRY_sf"/>
</dbReference>
<evidence type="ECO:0000256" key="5">
    <source>
        <dbReference type="ARBA" id="ARBA00022859"/>
    </source>
</evidence>
<dbReference type="InterPro" id="IPR013083">
    <property type="entry name" value="Znf_RING/FYVE/PHD"/>
</dbReference>
<dbReference type="InterPro" id="IPR027370">
    <property type="entry name" value="Znf-RING_euk"/>
</dbReference>
<dbReference type="SMART" id="SM00184">
    <property type="entry name" value="RING"/>
    <property type="match status" value="1"/>
</dbReference>
<feature type="coiled-coil region" evidence="7">
    <location>
        <begin position="197"/>
        <end position="231"/>
    </location>
</feature>
<dbReference type="SMART" id="SM00589">
    <property type="entry name" value="PRY"/>
    <property type="match status" value="1"/>
</dbReference>
<keyword evidence="2" id="KW-0479">Metal-binding</keyword>
<reference evidence="11" key="4">
    <citation type="submission" date="2025-09" db="UniProtKB">
        <authorList>
            <consortium name="Ensembl"/>
        </authorList>
    </citation>
    <scope>IDENTIFICATION</scope>
</reference>
<evidence type="ECO:0000313" key="12">
    <source>
        <dbReference type="Proteomes" id="UP000265140"/>
    </source>
</evidence>
<dbReference type="InterPro" id="IPR003879">
    <property type="entry name" value="Butyrophylin_SPRY"/>
</dbReference>
<reference evidence="11" key="3">
    <citation type="submission" date="2025-08" db="UniProtKB">
        <authorList>
            <consortium name="Ensembl"/>
        </authorList>
    </citation>
    <scope>IDENTIFICATION</scope>
</reference>
<keyword evidence="1" id="KW-0399">Innate immunity</keyword>
<dbReference type="AlphaFoldDB" id="A0A3P8Y3A0"/>
<dbReference type="SUPFAM" id="SSF49899">
    <property type="entry name" value="Concanavalin A-like lectins/glucanases"/>
    <property type="match status" value="1"/>
</dbReference>
<dbReference type="InParanoid" id="A0A3P8Y3A0"/>
<dbReference type="STRING" id="8010.ENSELUP00000011137"/>
<name>A0A3P8Y3A0_ESOLU</name>
<feature type="region of interest" description="Disordered" evidence="8">
    <location>
        <begin position="154"/>
        <end position="181"/>
    </location>
</feature>
<dbReference type="GeneTree" id="ENSGT00940000165151"/>
<dbReference type="InterPro" id="IPR001870">
    <property type="entry name" value="B30.2/SPRY"/>
</dbReference>
<protein>
    <recommendedName>
        <fullName evidence="13">Tripartite motif containing 107</fullName>
    </recommendedName>
</protein>
<dbReference type="KEGG" id="els:105016747"/>
<dbReference type="Proteomes" id="UP000265140">
    <property type="component" value="Chromosome 17"/>
</dbReference>
<evidence type="ECO:0008006" key="13">
    <source>
        <dbReference type="Google" id="ProtNLM"/>
    </source>
</evidence>
<dbReference type="InterPro" id="IPR013320">
    <property type="entry name" value="ConA-like_dom_sf"/>
</dbReference>
<evidence type="ECO:0000259" key="9">
    <source>
        <dbReference type="PROSITE" id="PS50089"/>
    </source>
</evidence>
<dbReference type="RefSeq" id="XP_010879077.1">
    <property type="nucleotide sequence ID" value="XM_010880775.2"/>
</dbReference>
<sequence>MQEEPDTACMSLSEIEGPLVLDLSCPICLQLFSDPVSLPCGHLYCSACLRKYMGTDTTRCCCPECQAEYQGPQALLKNFKMCSIIQSYKATTAGNGSSSTEGDGVHGQQGVGPADHSDNVTSGLPLDREEQEPPQTGLIDTPVEPLVSQKKELVDAKTREETAKTREETAKTREETAKTREETAIMEKSKLLLGSQVSELKARLQVADDQLQREEERESEVRAENALLRGKASRLLEQMTELTINYVTGMRELIEAELRPGEESLSSRVRQASEVRERLKEAQLQAESLLTERDSGLFSQKLRQVQPCIRELIDRQPLDELDDKTGLEPKGNSGRVCDELERRTAELSEGLGAAQRSLRNVLNPSEVTFDVDTAHPCLALSDNLKTVTFSPKKLPYPDLPTRFSSFLQVLSTQSFFRGEHRWEVDLDGCSPWIIGVCYSRALARSGLASALESSRSSWCLMWFDNLLSSFEQGHAVPLKRTPLVRRLEITLNFRTQRLSFYNISQCSGKTHVYTFKANLTEPVHLAYRMMSGQPKARITVCS</sequence>
<keyword evidence="4" id="KW-0862">Zinc</keyword>
<dbReference type="Pfam" id="PF13765">
    <property type="entry name" value="PRY"/>
    <property type="match status" value="1"/>
</dbReference>
<dbReference type="SUPFAM" id="SSF57850">
    <property type="entry name" value="RING/U-box"/>
    <property type="match status" value="1"/>
</dbReference>
<dbReference type="GO" id="GO:0008270">
    <property type="term" value="F:zinc ion binding"/>
    <property type="evidence" value="ECO:0007669"/>
    <property type="project" value="UniProtKB-KW"/>
</dbReference>
<evidence type="ECO:0000256" key="4">
    <source>
        <dbReference type="ARBA" id="ARBA00022833"/>
    </source>
</evidence>
<dbReference type="OMA" id="ECQAEYQ"/>